<organism evidence="2 3">
    <name type="scientific">Sphaerimonospora cavernae</name>
    <dbReference type="NCBI Taxonomy" id="1740611"/>
    <lineage>
        <taxon>Bacteria</taxon>
        <taxon>Bacillati</taxon>
        <taxon>Actinomycetota</taxon>
        <taxon>Actinomycetes</taxon>
        <taxon>Streptosporangiales</taxon>
        <taxon>Streptosporangiaceae</taxon>
        <taxon>Sphaerimonospora</taxon>
    </lineage>
</organism>
<accession>A0ABV6U8V8</accession>
<proteinExistence type="predicted"/>
<evidence type="ECO:0000313" key="2">
    <source>
        <dbReference type="EMBL" id="MFC0863876.1"/>
    </source>
</evidence>
<dbReference type="Pfam" id="PF00550">
    <property type="entry name" value="PP-binding"/>
    <property type="match status" value="1"/>
</dbReference>
<dbReference type="RefSeq" id="WP_394302013.1">
    <property type="nucleotide sequence ID" value="NZ_JBHMQT010000035.1"/>
</dbReference>
<reference evidence="2 3" key="1">
    <citation type="submission" date="2024-09" db="EMBL/GenBank/DDBJ databases">
        <authorList>
            <person name="Sun Q."/>
            <person name="Mori K."/>
        </authorList>
    </citation>
    <scope>NUCLEOTIDE SEQUENCE [LARGE SCALE GENOMIC DNA]</scope>
    <source>
        <strain evidence="2 3">TBRC 1851</strain>
    </source>
</reference>
<evidence type="ECO:0000313" key="3">
    <source>
        <dbReference type="Proteomes" id="UP001589870"/>
    </source>
</evidence>
<evidence type="ECO:0000259" key="1">
    <source>
        <dbReference type="PROSITE" id="PS50075"/>
    </source>
</evidence>
<protein>
    <submittedName>
        <fullName evidence="2">Acyl carrier protein</fullName>
    </submittedName>
</protein>
<gene>
    <name evidence="2" type="ORF">ACFHYQ_16345</name>
</gene>
<dbReference type="PROSITE" id="PS50075">
    <property type="entry name" value="CARRIER"/>
    <property type="match status" value="1"/>
</dbReference>
<comment type="caution">
    <text evidence="2">The sequence shown here is derived from an EMBL/GenBank/DDBJ whole genome shotgun (WGS) entry which is preliminary data.</text>
</comment>
<name>A0ABV6U8V8_9ACTN</name>
<dbReference type="Proteomes" id="UP001589870">
    <property type="component" value="Unassembled WGS sequence"/>
</dbReference>
<sequence length="93" mass="10029">MNGTRPGELDLPAAQTKIMEIWKRVLDVPDGMEEATFFDLEGESISAVRIVSRIEEEIGVSLDVGDIFEKDPNPEALVRMVAAKAAVSPGTGT</sequence>
<dbReference type="Gene3D" id="1.10.1200.10">
    <property type="entry name" value="ACP-like"/>
    <property type="match status" value="1"/>
</dbReference>
<dbReference type="InterPro" id="IPR036736">
    <property type="entry name" value="ACP-like_sf"/>
</dbReference>
<dbReference type="SUPFAM" id="SSF47336">
    <property type="entry name" value="ACP-like"/>
    <property type="match status" value="1"/>
</dbReference>
<feature type="domain" description="Carrier" evidence="1">
    <location>
        <begin position="9"/>
        <end position="85"/>
    </location>
</feature>
<dbReference type="EMBL" id="JBHMQT010000035">
    <property type="protein sequence ID" value="MFC0863876.1"/>
    <property type="molecule type" value="Genomic_DNA"/>
</dbReference>
<keyword evidence="3" id="KW-1185">Reference proteome</keyword>
<dbReference type="InterPro" id="IPR009081">
    <property type="entry name" value="PP-bd_ACP"/>
</dbReference>